<evidence type="ECO:0000256" key="7">
    <source>
        <dbReference type="ARBA" id="ARBA00023012"/>
    </source>
</evidence>
<dbReference type="CDD" id="cd17546">
    <property type="entry name" value="REC_hyHK_CKI1_RcsC-like"/>
    <property type="match status" value="1"/>
</dbReference>
<dbReference type="Pfam" id="PF02518">
    <property type="entry name" value="HATPase_c"/>
    <property type="match status" value="1"/>
</dbReference>
<dbReference type="PANTHER" id="PTHR45339:SF5">
    <property type="entry name" value="HISTIDINE KINASE"/>
    <property type="match status" value="1"/>
</dbReference>
<comment type="subcellular location">
    <subcellularLocation>
        <location evidence="2">Membrane</location>
    </subcellularLocation>
</comment>
<feature type="modified residue" description="Phosphohistidine" evidence="8">
    <location>
        <position position="880"/>
    </location>
</feature>
<dbReference type="InterPro" id="IPR008207">
    <property type="entry name" value="Sig_transdc_His_kin_Hpt_dom"/>
</dbReference>
<dbReference type="InterPro" id="IPR036097">
    <property type="entry name" value="HisK_dim/P_sf"/>
</dbReference>
<accession>A0ABV8CMY5</accession>
<dbReference type="Gene3D" id="1.20.120.160">
    <property type="entry name" value="HPT domain"/>
    <property type="match status" value="1"/>
</dbReference>
<organism evidence="16 17">
    <name type="scientific">Pseudaeromonas sharmana</name>
    <dbReference type="NCBI Taxonomy" id="328412"/>
    <lineage>
        <taxon>Bacteria</taxon>
        <taxon>Pseudomonadati</taxon>
        <taxon>Pseudomonadota</taxon>
        <taxon>Gammaproteobacteria</taxon>
        <taxon>Aeromonadales</taxon>
        <taxon>Aeromonadaceae</taxon>
        <taxon>Pseudaeromonas</taxon>
    </lineage>
</organism>
<dbReference type="RefSeq" id="WP_377151454.1">
    <property type="nucleotide sequence ID" value="NZ_JBHSAF010000006.1"/>
</dbReference>
<proteinExistence type="predicted"/>
<evidence type="ECO:0000256" key="4">
    <source>
        <dbReference type="ARBA" id="ARBA00022553"/>
    </source>
</evidence>
<feature type="domain" description="HPt" evidence="15">
    <location>
        <begin position="838"/>
        <end position="937"/>
    </location>
</feature>
<dbReference type="PROSITE" id="PS50894">
    <property type="entry name" value="HPT"/>
    <property type="match status" value="1"/>
</dbReference>
<keyword evidence="5 16" id="KW-0808">Transferase</keyword>
<evidence type="ECO:0000256" key="11">
    <source>
        <dbReference type="SAM" id="Phobius"/>
    </source>
</evidence>
<evidence type="ECO:0000259" key="12">
    <source>
        <dbReference type="PROSITE" id="PS50109"/>
    </source>
</evidence>
<feature type="domain" description="Histidine kinase" evidence="12">
    <location>
        <begin position="297"/>
        <end position="519"/>
    </location>
</feature>
<dbReference type="SUPFAM" id="SSF158472">
    <property type="entry name" value="HAMP domain-like"/>
    <property type="match status" value="1"/>
</dbReference>
<dbReference type="PANTHER" id="PTHR45339">
    <property type="entry name" value="HYBRID SIGNAL TRANSDUCTION HISTIDINE KINASE J"/>
    <property type="match status" value="1"/>
</dbReference>
<dbReference type="CDD" id="cd00088">
    <property type="entry name" value="HPT"/>
    <property type="match status" value="1"/>
</dbReference>
<dbReference type="SUPFAM" id="SSF52172">
    <property type="entry name" value="CheY-like"/>
    <property type="match status" value="2"/>
</dbReference>
<comment type="catalytic activity">
    <reaction evidence="1">
        <text>ATP + protein L-histidine = ADP + protein N-phospho-L-histidine.</text>
        <dbReference type="EC" id="2.7.13.3"/>
    </reaction>
</comment>
<dbReference type="InterPro" id="IPR003661">
    <property type="entry name" value="HisK_dim/P_dom"/>
</dbReference>
<dbReference type="SUPFAM" id="SSF47226">
    <property type="entry name" value="Histidine-containing phosphotransfer domain, HPT domain"/>
    <property type="match status" value="1"/>
</dbReference>
<dbReference type="InterPro" id="IPR036890">
    <property type="entry name" value="HATPase_C_sf"/>
</dbReference>
<keyword evidence="17" id="KW-1185">Reference proteome</keyword>
<keyword evidence="10" id="KW-0175">Coiled coil</keyword>
<dbReference type="SMART" id="SM00304">
    <property type="entry name" value="HAMP"/>
    <property type="match status" value="1"/>
</dbReference>
<feature type="domain" description="Response regulatory" evidence="13">
    <location>
        <begin position="669"/>
        <end position="785"/>
    </location>
</feature>
<evidence type="ECO:0000256" key="3">
    <source>
        <dbReference type="ARBA" id="ARBA00012438"/>
    </source>
</evidence>
<dbReference type="CDD" id="cd06225">
    <property type="entry name" value="HAMP"/>
    <property type="match status" value="1"/>
</dbReference>
<evidence type="ECO:0000259" key="15">
    <source>
        <dbReference type="PROSITE" id="PS50894"/>
    </source>
</evidence>
<dbReference type="PROSITE" id="PS50110">
    <property type="entry name" value="RESPONSE_REGULATORY"/>
    <property type="match status" value="1"/>
</dbReference>
<dbReference type="SMART" id="SM00073">
    <property type="entry name" value="HPT"/>
    <property type="match status" value="1"/>
</dbReference>
<keyword evidence="11" id="KW-1133">Transmembrane helix</keyword>
<evidence type="ECO:0000313" key="17">
    <source>
        <dbReference type="Proteomes" id="UP001595692"/>
    </source>
</evidence>
<feature type="transmembrane region" description="Helical" evidence="11">
    <location>
        <begin position="176"/>
        <end position="201"/>
    </location>
</feature>
<comment type="caution">
    <text evidence="16">The sequence shown here is derived from an EMBL/GenBank/DDBJ whole genome shotgun (WGS) entry which is preliminary data.</text>
</comment>
<dbReference type="Proteomes" id="UP001595692">
    <property type="component" value="Unassembled WGS sequence"/>
</dbReference>
<dbReference type="Gene3D" id="3.40.50.2300">
    <property type="match status" value="2"/>
</dbReference>
<protein>
    <recommendedName>
        <fullName evidence="3">histidine kinase</fullName>
        <ecNumber evidence="3">2.7.13.3</ecNumber>
    </recommendedName>
</protein>
<dbReference type="PROSITE" id="PS51257">
    <property type="entry name" value="PROKAR_LIPOPROTEIN"/>
    <property type="match status" value="1"/>
</dbReference>
<dbReference type="SMART" id="SM00388">
    <property type="entry name" value="HisKA"/>
    <property type="match status" value="1"/>
</dbReference>
<dbReference type="CDD" id="cd00082">
    <property type="entry name" value="HisKA"/>
    <property type="match status" value="1"/>
</dbReference>
<dbReference type="CDD" id="cd16922">
    <property type="entry name" value="HATPase_EvgS-ArcB-TorS-like"/>
    <property type="match status" value="1"/>
</dbReference>
<dbReference type="Gene3D" id="6.10.340.10">
    <property type="match status" value="1"/>
</dbReference>
<dbReference type="InterPro" id="IPR004358">
    <property type="entry name" value="Sig_transdc_His_kin-like_C"/>
</dbReference>
<evidence type="ECO:0000259" key="13">
    <source>
        <dbReference type="PROSITE" id="PS50110"/>
    </source>
</evidence>
<dbReference type="InterPro" id="IPR011006">
    <property type="entry name" value="CheY-like_superfamily"/>
</dbReference>
<dbReference type="SUPFAM" id="SSF47384">
    <property type="entry name" value="Homodimeric domain of signal transducing histidine kinase"/>
    <property type="match status" value="1"/>
</dbReference>
<keyword evidence="4 9" id="KW-0597">Phosphoprotein</keyword>
<dbReference type="NCBIfam" id="NF008318">
    <property type="entry name" value="PRK11107.1"/>
    <property type="match status" value="1"/>
</dbReference>
<dbReference type="SMART" id="SM00387">
    <property type="entry name" value="HATPase_c"/>
    <property type="match status" value="1"/>
</dbReference>
<dbReference type="GO" id="GO:0004673">
    <property type="term" value="F:protein histidine kinase activity"/>
    <property type="evidence" value="ECO:0007669"/>
    <property type="project" value="UniProtKB-EC"/>
</dbReference>
<evidence type="ECO:0000313" key="16">
    <source>
        <dbReference type="EMBL" id="MFC3913191.1"/>
    </source>
</evidence>
<dbReference type="PROSITE" id="PS50109">
    <property type="entry name" value="HIS_KIN"/>
    <property type="match status" value="1"/>
</dbReference>
<evidence type="ECO:0000256" key="10">
    <source>
        <dbReference type="SAM" id="Coils"/>
    </source>
</evidence>
<feature type="transmembrane region" description="Helical" evidence="11">
    <location>
        <begin position="12"/>
        <end position="31"/>
    </location>
</feature>
<dbReference type="PROSITE" id="PS50885">
    <property type="entry name" value="HAMP"/>
    <property type="match status" value="1"/>
</dbReference>
<keyword evidence="7" id="KW-0902">Two-component regulatory system</keyword>
<dbReference type="PRINTS" id="PR00344">
    <property type="entry name" value="BCTRLSENSOR"/>
</dbReference>
<dbReference type="Gene3D" id="1.10.287.130">
    <property type="match status" value="1"/>
</dbReference>
<dbReference type="Gene3D" id="3.30.565.10">
    <property type="entry name" value="Histidine kinase-like ATPase, C-terminal domain"/>
    <property type="match status" value="1"/>
</dbReference>
<evidence type="ECO:0000256" key="2">
    <source>
        <dbReference type="ARBA" id="ARBA00004370"/>
    </source>
</evidence>
<dbReference type="InterPro" id="IPR036641">
    <property type="entry name" value="HPT_dom_sf"/>
</dbReference>
<evidence type="ECO:0000256" key="1">
    <source>
        <dbReference type="ARBA" id="ARBA00000085"/>
    </source>
</evidence>
<dbReference type="Pfam" id="PF09984">
    <property type="entry name" value="sCache_4"/>
    <property type="match status" value="1"/>
</dbReference>
<keyword evidence="11" id="KW-0812">Transmembrane</keyword>
<keyword evidence="11" id="KW-0472">Membrane</keyword>
<dbReference type="EMBL" id="JBHSAF010000006">
    <property type="protein sequence ID" value="MFC3913191.1"/>
    <property type="molecule type" value="Genomic_DNA"/>
</dbReference>
<dbReference type="InterPro" id="IPR003660">
    <property type="entry name" value="HAMP_dom"/>
</dbReference>
<dbReference type="Pfam" id="PF00672">
    <property type="entry name" value="HAMP"/>
    <property type="match status" value="1"/>
</dbReference>
<dbReference type="InterPro" id="IPR001789">
    <property type="entry name" value="Sig_transdc_resp-reg_receiver"/>
</dbReference>
<feature type="domain" description="HAMP" evidence="14">
    <location>
        <begin position="198"/>
        <end position="250"/>
    </location>
</feature>
<evidence type="ECO:0000259" key="14">
    <source>
        <dbReference type="PROSITE" id="PS50885"/>
    </source>
</evidence>
<feature type="modified residue" description="4-aspartylphosphate" evidence="9">
    <location>
        <position position="718"/>
    </location>
</feature>
<dbReference type="EC" id="2.7.13.3" evidence="3"/>
<sequence length="937" mass="104101">MTKYGLRGRVLAFTVLPTLIIGCLLAGYFTFHRYQQLEEYIIEQGISVIEPLAIASEYGMKQNNRELLKRLLGLTHRKNSSFIKSIAVFDLHNQLFVTSNFHRELHRLRLPGSSRIPDLTSIEYQGDDIILRTPILEEVSLTESSLLERQAQPVVGYIAIQMNTDHALIIQYRDTAVAVLIVLAGLILSLYFGLNLVSVVIDPINRMVRAVYQIREGRLDTRVRGQMRGELDMLKNGINAMAKAIAEYHNEMQMNIDQATSDLRETLEQIEIQNVELDMAKKRAQEAARVKSEFLANMSHELRTPLNGVIGFAKQLMKTPLVSNQLDYLGTIEKSAKNLLNIINDILDFSKLEAGKLTLEQIPFSLRDVINETMTLLAPSAHDKGLELSLRVDASVPDLLTGDPLRLQQILTNLAGNAIKFTEQGNVDIHISADNSPNTERVNLAIRIRDTGIGMSQQQQYQLFQPFNQGDSSISRRYGGTGLGLVITQKLVQQMGGNIQVESHLEQGSLFILTLPMQPASQQAEEHPQLKVLTDEPVLLIEADAWARQACLSQLEEWKMRVFAIAQVEESERLNQLHFTTLLMGLPAKPDLTALPAQLEQIRGHYDRLVFLLNSHDPQLQAQLLALGASHCLSKPVPHSKLLAALLSSHSYTPTQQQPAPRPQRLPLNVLAVDDNPANLKLITAMLDDLVQEVHSCQNGRQAVELAQRMEFDLIFMDIQMPVLDGISATQAIRQEGCNQHTPIIAVTAHAIPGERERLMAQGMDEYLAKPIDEQQLDQLLRELGLPPSDGKPRKPRPEPGLLCPPMIADARADAPNQVAIASAHTEQLRDAELALRQAAGKPELAQEMLQMLLDGLPEIESLLAHAASQPSEDMVTAIHRLAGSAAYCGLPGLQSHCRQLEQALRAGIPCADLEPELLELQDLLQRLRAENGIASA</sequence>
<evidence type="ECO:0000256" key="9">
    <source>
        <dbReference type="PROSITE-ProRule" id="PRU00169"/>
    </source>
</evidence>
<dbReference type="Pfam" id="PF01627">
    <property type="entry name" value="Hpt"/>
    <property type="match status" value="1"/>
</dbReference>
<feature type="coiled-coil region" evidence="10">
    <location>
        <begin position="249"/>
        <end position="287"/>
    </location>
</feature>
<dbReference type="InterPro" id="IPR019247">
    <property type="entry name" value="Histidine_kinase_BarA_N"/>
</dbReference>
<dbReference type="Pfam" id="PF00072">
    <property type="entry name" value="Response_reg"/>
    <property type="match status" value="1"/>
</dbReference>
<dbReference type="SUPFAM" id="SSF55874">
    <property type="entry name" value="ATPase domain of HSP90 chaperone/DNA topoisomerase II/histidine kinase"/>
    <property type="match status" value="1"/>
</dbReference>
<dbReference type="SMART" id="SM00448">
    <property type="entry name" value="REC"/>
    <property type="match status" value="1"/>
</dbReference>
<keyword evidence="6 16" id="KW-0418">Kinase</keyword>
<evidence type="ECO:0000256" key="6">
    <source>
        <dbReference type="ARBA" id="ARBA00022777"/>
    </source>
</evidence>
<dbReference type="InterPro" id="IPR003594">
    <property type="entry name" value="HATPase_dom"/>
</dbReference>
<evidence type="ECO:0000256" key="5">
    <source>
        <dbReference type="ARBA" id="ARBA00022679"/>
    </source>
</evidence>
<gene>
    <name evidence="16" type="primary">barA</name>
    <name evidence="16" type="ORF">ACFOSS_06910</name>
</gene>
<name>A0ABV8CMY5_9GAMM</name>
<dbReference type="InterPro" id="IPR005467">
    <property type="entry name" value="His_kinase_dom"/>
</dbReference>
<evidence type="ECO:0000256" key="8">
    <source>
        <dbReference type="PROSITE-ProRule" id="PRU00110"/>
    </source>
</evidence>
<reference evidence="17" key="1">
    <citation type="journal article" date="2019" name="Int. J. Syst. Evol. Microbiol.">
        <title>The Global Catalogue of Microorganisms (GCM) 10K type strain sequencing project: providing services to taxonomists for standard genome sequencing and annotation.</title>
        <authorList>
            <consortium name="The Broad Institute Genomics Platform"/>
            <consortium name="The Broad Institute Genome Sequencing Center for Infectious Disease"/>
            <person name="Wu L."/>
            <person name="Ma J."/>
        </authorList>
    </citation>
    <scope>NUCLEOTIDE SEQUENCE [LARGE SCALE GENOMIC DNA]</scope>
    <source>
        <strain evidence="17">CCUG 54939</strain>
    </source>
</reference>
<dbReference type="Pfam" id="PF00512">
    <property type="entry name" value="HisKA"/>
    <property type="match status" value="1"/>
</dbReference>